<proteinExistence type="predicted"/>
<protein>
    <submittedName>
        <fullName evidence="2">PilZ domain-containing protein</fullName>
    </submittedName>
</protein>
<name>A0A6I6LH84_9SPHN</name>
<dbReference type="Gene3D" id="2.40.10.220">
    <property type="entry name" value="predicted glycosyltransferase like domains"/>
    <property type="match status" value="2"/>
</dbReference>
<dbReference type="GO" id="GO:0035438">
    <property type="term" value="F:cyclic-di-GMP binding"/>
    <property type="evidence" value="ECO:0007669"/>
    <property type="project" value="InterPro"/>
</dbReference>
<reference evidence="3" key="1">
    <citation type="submission" date="2019-01" db="EMBL/GenBank/DDBJ databases">
        <title>Sphingorhabdus lacus sp.nov., isolated from an oligotrophic freshwater lake.</title>
        <authorList>
            <person name="Park M."/>
        </authorList>
    </citation>
    <scope>NUCLEOTIDE SEQUENCE [LARGE SCALE GENOMIC DNA]</scope>
    <source>
        <strain evidence="3">IMCC1753</strain>
    </source>
</reference>
<dbReference type="SUPFAM" id="SSF141371">
    <property type="entry name" value="PilZ domain-like"/>
    <property type="match status" value="2"/>
</dbReference>
<feature type="domain" description="PilZ" evidence="1">
    <location>
        <begin position="39"/>
        <end position="123"/>
    </location>
</feature>
<accession>A0A6I6LH84</accession>
<evidence type="ECO:0000259" key="1">
    <source>
        <dbReference type="Pfam" id="PF07238"/>
    </source>
</evidence>
<dbReference type="KEGG" id="slaa:EUU25_14085"/>
<sequence length="226" mass="25277">MHKVRFCAQMGGMMDQISTLFSDRQPLSDSLPDAANDGDRRQHSRNVKVMRVARLKDVNLHAECLGLVRDVSPGGMMIDADFPLEIGQTVAIALLDDQELKGDVIWLDGKTVGVEFAQPIEVEKILAKPSIKPDGRRARLPRFKLDKIVTIRADEKAADAQLLDLSQRGAKFSCDLKMKLHANILVRLNRENAVRATVKWRAGNMIGVEFHRLLSVDELGVWLKDS</sequence>
<dbReference type="EMBL" id="CP035733">
    <property type="protein sequence ID" value="QGY81642.1"/>
    <property type="molecule type" value="Genomic_DNA"/>
</dbReference>
<feature type="domain" description="PilZ" evidence="1">
    <location>
        <begin position="139"/>
        <end position="213"/>
    </location>
</feature>
<organism evidence="2 3">
    <name type="scientific">Sphingorhabdus lacus</name>
    <dbReference type="NCBI Taxonomy" id="392610"/>
    <lineage>
        <taxon>Bacteria</taxon>
        <taxon>Pseudomonadati</taxon>
        <taxon>Pseudomonadota</taxon>
        <taxon>Alphaproteobacteria</taxon>
        <taxon>Sphingomonadales</taxon>
        <taxon>Sphingomonadaceae</taxon>
        <taxon>Sphingorhabdus</taxon>
    </lineage>
</organism>
<evidence type="ECO:0000313" key="2">
    <source>
        <dbReference type="EMBL" id="QGY81642.1"/>
    </source>
</evidence>
<dbReference type="Pfam" id="PF07238">
    <property type="entry name" value="PilZ"/>
    <property type="match status" value="2"/>
</dbReference>
<keyword evidence="3" id="KW-1185">Reference proteome</keyword>
<dbReference type="Proteomes" id="UP000428803">
    <property type="component" value="Chromosome"/>
</dbReference>
<gene>
    <name evidence="2" type="ORF">EUU25_14085</name>
</gene>
<dbReference type="AlphaFoldDB" id="A0A6I6LH84"/>
<dbReference type="InterPro" id="IPR009875">
    <property type="entry name" value="PilZ_domain"/>
</dbReference>
<evidence type="ECO:0000313" key="3">
    <source>
        <dbReference type="Proteomes" id="UP000428803"/>
    </source>
</evidence>